<reference evidence="1 2" key="1">
    <citation type="submission" date="2024-02" db="EMBL/GenBank/DDBJ databases">
        <authorList>
            <person name="Chen Y."/>
            <person name="Shah S."/>
            <person name="Dougan E. K."/>
            <person name="Thang M."/>
            <person name="Chan C."/>
        </authorList>
    </citation>
    <scope>NUCLEOTIDE SEQUENCE [LARGE SCALE GENOMIC DNA]</scope>
</reference>
<sequence>MPSVAVRNHSQFVQDYQRRFLHKPSPDAILAYAVAAHLVQAIVEAENPAMDAVTTVLQRMGSAGSVVAVQLQASSDAKVVYPAEATILARPLTKATRLLLMPEVMALVELAACHAPMAQ</sequence>
<proteinExistence type="predicted"/>
<keyword evidence="2" id="KW-1185">Reference proteome</keyword>
<evidence type="ECO:0000313" key="2">
    <source>
        <dbReference type="Proteomes" id="UP001642484"/>
    </source>
</evidence>
<protein>
    <submittedName>
        <fullName evidence="1">Uncharacterized protein</fullName>
    </submittedName>
</protein>
<dbReference type="Proteomes" id="UP001642484">
    <property type="component" value="Unassembled WGS sequence"/>
</dbReference>
<evidence type="ECO:0000313" key="1">
    <source>
        <dbReference type="EMBL" id="CAK9050291.1"/>
    </source>
</evidence>
<comment type="caution">
    <text evidence="1">The sequence shown here is derived from an EMBL/GenBank/DDBJ whole genome shotgun (WGS) entry which is preliminary data.</text>
</comment>
<dbReference type="EMBL" id="CAXAMN010017335">
    <property type="protein sequence ID" value="CAK9050291.1"/>
    <property type="molecule type" value="Genomic_DNA"/>
</dbReference>
<accession>A0ABP0MFL6</accession>
<gene>
    <name evidence="1" type="ORF">CCMP2556_LOCUS25645</name>
</gene>
<organism evidence="1 2">
    <name type="scientific">Durusdinium trenchii</name>
    <dbReference type="NCBI Taxonomy" id="1381693"/>
    <lineage>
        <taxon>Eukaryota</taxon>
        <taxon>Sar</taxon>
        <taxon>Alveolata</taxon>
        <taxon>Dinophyceae</taxon>
        <taxon>Suessiales</taxon>
        <taxon>Symbiodiniaceae</taxon>
        <taxon>Durusdinium</taxon>
    </lineage>
</organism>
<name>A0ABP0MFL6_9DINO</name>